<dbReference type="Pfam" id="PF00817">
    <property type="entry name" value="IMS"/>
    <property type="match status" value="1"/>
</dbReference>
<dbReference type="CDD" id="cd03468">
    <property type="entry name" value="PolY_like"/>
    <property type="match status" value="1"/>
</dbReference>
<evidence type="ECO:0000256" key="1">
    <source>
        <dbReference type="ARBA" id="ARBA00010945"/>
    </source>
</evidence>
<dbReference type="EMBL" id="CYSC01000024">
    <property type="protein sequence ID" value="CUH71653.1"/>
    <property type="molecule type" value="Genomic_DNA"/>
</dbReference>
<sequence length="480" mass="52827">MGCAQTTAEPPFALTLRESNTERLYCLSGQAQHLGLMQGMTLSDARALRPDLITRPATPELDQQFLRALARWAGRYCPWVGVEGRDGLVLDVSGSTHLFGGESEMLADMRMRLTRAGIAARIGLADSRGAAWALAHFDEGVAAPGDPLPTLRPLPVAALRLDGPTCVALERLGLRTIGDLHDTPRAPLSRRFGNGVLMRLDQALGVQGEPLTPLPDPPRYGVRLTLPEPIGLSADVMAGLARLLDGLCDRLRAQDMGARVLQLTLRRVDQASQQVELRLARAMNDPAVILPLFERGVSAVEAGYGIDQLRLGAPRVEALPPAQIQSAIRQSEEEGVASLITKLGTRIGLENVQRFLPADSHIPERAHILAAAAFSEPAEKWPRPAALPPRPLRLFAPEPIGGRATGPGREPPPQFRWRGMRLERVHVEGPERLTPEWWLPSEAWQNGVRDYWRVETRQGRRLWMYHTPQNPGWFVQGEFA</sequence>
<evidence type="ECO:0000256" key="3">
    <source>
        <dbReference type="ARBA" id="ARBA00012417"/>
    </source>
</evidence>
<dbReference type="PANTHER" id="PTHR35369">
    <property type="entry name" value="BLR3025 PROTEIN-RELATED"/>
    <property type="match status" value="1"/>
</dbReference>
<dbReference type="EMBL" id="CYSB01000024">
    <property type="protein sequence ID" value="CUH65170.1"/>
    <property type="molecule type" value="Genomic_DNA"/>
</dbReference>
<evidence type="ECO:0000313" key="10">
    <source>
        <dbReference type="EMBL" id="CUH71653.1"/>
    </source>
</evidence>
<dbReference type="Proteomes" id="UP000051086">
    <property type="component" value="Unassembled WGS sequence"/>
</dbReference>
<evidence type="ECO:0000313" key="9">
    <source>
        <dbReference type="EMBL" id="CUH65170.1"/>
    </source>
</evidence>
<proteinExistence type="inferred from homology"/>
<name>A0A0N7LV32_9RHOB</name>
<gene>
    <name evidence="9" type="ORF">TL5118_01201</name>
    <name evidence="10" type="ORF">TL5120_01443</name>
</gene>
<keyword evidence="4" id="KW-0227">DNA damage</keyword>
<evidence type="ECO:0000256" key="5">
    <source>
        <dbReference type="ARBA" id="ARBA00025589"/>
    </source>
</evidence>
<dbReference type="GO" id="GO:0006281">
    <property type="term" value="P:DNA repair"/>
    <property type="evidence" value="ECO:0007669"/>
    <property type="project" value="InterPro"/>
</dbReference>
<dbReference type="InterPro" id="IPR017961">
    <property type="entry name" value="DNA_pol_Y-fam_little_finger"/>
</dbReference>
<dbReference type="Pfam" id="PF11799">
    <property type="entry name" value="IMS_C"/>
    <property type="match status" value="1"/>
</dbReference>
<dbReference type="Gene3D" id="3.30.70.270">
    <property type="match status" value="1"/>
</dbReference>
<dbReference type="InterPro" id="IPR043502">
    <property type="entry name" value="DNA/RNA_pol_sf"/>
</dbReference>
<organism evidence="10 12">
    <name type="scientific">Thalassovita autumnalis</name>
    <dbReference type="NCBI Taxonomy" id="2072972"/>
    <lineage>
        <taxon>Bacteria</taxon>
        <taxon>Pseudomonadati</taxon>
        <taxon>Pseudomonadota</taxon>
        <taxon>Alphaproteobacteria</taxon>
        <taxon>Rhodobacterales</taxon>
        <taxon>Roseobacteraceae</taxon>
        <taxon>Thalassovita</taxon>
    </lineage>
</organism>
<evidence type="ECO:0000256" key="4">
    <source>
        <dbReference type="ARBA" id="ARBA00022763"/>
    </source>
</evidence>
<dbReference type="AlphaFoldDB" id="A0A0N7LV32"/>
<comment type="subunit">
    <text evidence="2">Monomer.</text>
</comment>
<dbReference type="EC" id="2.7.7.7" evidence="3"/>
<feature type="domain" description="UmuC" evidence="7">
    <location>
        <begin position="17"/>
        <end position="133"/>
    </location>
</feature>
<comment type="catalytic activity">
    <reaction evidence="6">
        <text>DNA(n) + a 2'-deoxyribonucleoside 5'-triphosphate = DNA(n+1) + diphosphate</text>
        <dbReference type="Rhea" id="RHEA:22508"/>
        <dbReference type="Rhea" id="RHEA-COMP:17339"/>
        <dbReference type="Rhea" id="RHEA-COMP:17340"/>
        <dbReference type="ChEBI" id="CHEBI:33019"/>
        <dbReference type="ChEBI" id="CHEBI:61560"/>
        <dbReference type="ChEBI" id="CHEBI:173112"/>
        <dbReference type="EC" id="2.7.7.7"/>
    </reaction>
</comment>
<feature type="domain" description="DNA polymerase Y-family little finger" evidence="8">
    <location>
        <begin position="220"/>
        <end position="312"/>
    </location>
</feature>
<evidence type="ECO:0000259" key="8">
    <source>
        <dbReference type="Pfam" id="PF11799"/>
    </source>
</evidence>
<evidence type="ECO:0000259" key="7">
    <source>
        <dbReference type="Pfam" id="PF00817"/>
    </source>
</evidence>
<comment type="function">
    <text evidence="5">Poorly processive, error-prone DNA polymerase involved in untargeted mutagenesis. Copies undamaged DNA at stalled replication forks, which arise in vivo from mismatched or misaligned primer ends. These misaligned primers can be extended by PolIV. Exhibits no 3'-5' exonuclease (proofreading) activity. May be involved in translesional synthesis, in conjunction with the beta clamp from PolIII.</text>
</comment>
<dbReference type="Gene3D" id="3.40.1170.60">
    <property type="match status" value="1"/>
</dbReference>
<dbReference type="InterPro" id="IPR050356">
    <property type="entry name" value="SulA_CellDiv_inhibitor"/>
</dbReference>
<evidence type="ECO:0000256" key="2">
    <source>
        <dbReference type="ARBA" id="ARBA00011245"/>
    </source>
</evidence>
<dbReference type="PANTHER" id="PTHR35369:SF2">
    <property type="entry name" value="BLR3025 PROTEIN"/>
    <property type="match status" value="1"/>
</dbReference>
<evidence type="ECO:0000313" key="12">
    <source>
        <dbReference type="Proteomes" id="UP000051887"/>
    </source>
</evidence>
<dbReference type="InterPro" id="IPR001126">
    <property type="entry name" value="UmuC"/>
</dbReference>
<dbReference type="GO" id="GO:0003684">
    <property type="term" value="F:damaged DNA binding"/>
    <property type="evidence" value="ECO:0007669"/>
    <property type="project" value="InterPro"/>
</dbReference>
<dbReference type="SUPFAM" id="SSF56672">
    <property type="entry name" value="DNA/RNA polymerases"/>
    <property type="match status" value="1"/>
</dbReference>
<evidence type="ECO:0000313" key="11">
    <source>
        <dbReference type="Proteomes" id="UP000051086"/>
    </source>
</evidence>
<evidence type="ECO:0000256" key="6">
    <source>
        <dbReference type="ARBA" id="ARBA00049244"/>
    </source>
</evidence>
<keyword evidence="11" id="KW-1185">Reference proteome</keyword>
<dbReference type="InterPro" id="IPR043128">
    <property type="entry name" value="Rev_trsase/Diguanyl_cyclase"/>
</dbReference>
<protein>
    <recommendedName>
        <fullName evidence="3">DNA-directed DNA polymerase</fullName>
        <ecNumber evidence="3">2.7.7.7</ecNumber>
    </recommendedName>
</protein>
<accession>A0A0N7LV32</accession>
<dbReference type="Proteomes" id="UP000051887">
    <property type="component" value="Unassembled WGS sequence"/>
</dbReference>
<comment type="similarity">
    <text evidence="1">Belongs to the DNA polymerase type-Y family.</text>
</comment>
<reference evidence="9 11" key="2">
    <citation type="submission" date="2015-09" db="EMBL/GenBank/DDBJ databases">
        <authorList>
            <person name="Rodrigo-Torres L."/>
            <person name="Arahal D.R."/>
        </authorList>
    </citation>
    <scope>NUCLEOTIDE SEQUENCE [LARGE SCALE GENOMIC DNA]</scope>
    <source>
        <strain evidence="9 11">CECT 5118</strain>
    </source>
</reference>
<reference evidence="10 12" key="1">
    <citation type="submission" date="2015-09" db="EMBL/GenBank/DDBJ databases">
        <authorList>
            <consortium name="Swine Surveillance"/>
        </authorList>
    </citation>
    <scope>NUCLEOTIDE SEQUENCE [LARGE SCALE GENOMIC DNA]</scope>
    <source>
        <strain evidence="10 12">5120</strain>
    </source>
</reference>